<dbReference type="EMBL" id="CP058554">
    <property type="protein sequence ID" value="QMV73341.1"/>
    <property type="molecule type" value="Genomic_DNA"/>
</dbReference>
<keyword evidence="3" id="KW-1185">Reference proteome</keyword>
<reference evidence="2 3" key="1">
    <citation type="journal article" date="2020" name="G3 (Bethesda)">
        <title>CeMbio - The Caenorhabditis elegans Microbiome Resource.</title>
        <authorList>
            <person name="Dirksen P."/>
            <person name="Assie A."/>
            <person name="Zimmermann J."/>
            <person name="Zhang F."/>
            <person name="Tietje A.M."/>
            <person name="Marsh S.A."/>
            <person name="Felix M.A."/>
            <person name="Shapira M."/>
            <person name="Kaleta C."/>
            <person name="Schulenburg H."/>
            <person name="Samuel B."/>
        </authorList>
    </citation>
    <scope>NUCLEOTIDE SEQUENCE [LARGE SCALE GENOMIC DNA]</scope>
    <source>
        <strain evidence="2 3">BIGb0172</strain>
    </source>
</reference>
<evidence type="ECO:0000313" key="2">
    <source>
        <dbReference type="EMBL" id="QMV73341.1"/>
    </source>
</evidence>
<feature type="signal peptide" evidence="1">
    <location>
        <begin position="1"/>
        <end position="22"/>
    </location>
</feature>
<sequence>MKFAFHALIATVIANSAMPAFAALPEQGYWSFDSELNGKPGRGLQIERQGGETIILSYYGYRQDGSATFYQASGQLAKQATFTADLYEYKNGPALGGPVQSGEISQKVGVVNIKFDTSQSGTIQLPGESELSISRFVYADTERRLSNQFSVSFFGKDNYWGHPFSAKLTLRSTGKRLDAALASPGGVFCEYSGSLEREGSAFNSVGQITPCNEFFGTPDPLTYGRFMNLKVSDDGMLSGVYRSGPDQNGPFRDYHVLGLCYGLEGAVITGSRPRPCTSKFLDLQASE</sequence>
<feature type="chain" id="PRO_5028801687" evidence="1">
    <location>
        <begin position="23"/>
        <end position="287"/>
    </location>
</feature>
<proteinExistence type="predicted"/>
<organism evidence="2 3">
    <name type="scientific">Comamonas piscis</name>
    <dbReference type="NCBI Taxonomy" id="1562974"/>
    <lineage>
        <taxon>Bacteria</taxon>
        <taxon>Pseudomonadati</taxon>
        <taxon>Pseudomonadota</taxon>
        <taxon>Betaproteobacteria</taxon>
        <taxon>Burkholderiales</taxon>
        <taxon>Comamonadaceae</taxon>
        <taxon>Comamonas</taxon>
    </lineage>
</organism>
<evidence type="ECO:0000313" key="3">
    <source>
        <dbReference type="Proteomes" id="UP000515240"/>
    </source>
</evidence>
<name>A0A7G5EH66_9BURK</name>
<dbReference type="KEGG" id="cpis:HS961_11150"/>
<accession>A0A7G5EH66</accession>
<keyword evidence="1" id="KW-0732">Signal</keyword>
<evidence type="ECO:0000256" key="1">
    <source>
        <dbReference type="SAM" id="SignalP"/>
    </source>
</evidence>
<dbReference type="Proteomes" id="UP000515240">
    <property type="component" value="Chromosome"/>
</dbReference>
<dbReference type="AlphaFoldDB" id="A0A7G5EH66"/>
<protein>
    <submittedName>
        <fullName evidence="2">Uncharacterized protein</fullName>
    </submittedName>
</protein>
<gene>
    <name evidence="2" type="ORF">HS961_11150</name>
</gene>
<dbReference type="RefSeq" id="WP_182327910.1">
    <property type="nucleotide sequence ID" value="NZ_CP058554.1"/>
</dbReference>